<evidence type="ECO:0000256" key="1">
    <source>
        <dbReference type="ARBA" id="ARBA00004141"/>
    </source>
</evidence>
<organism evidence="14 15">
    <name type="scientific">Rotaria magnacalcarata</name>
    <dbReference type="NCBI Taxonomy" id="392030"/>
    <lineage>
        <taxon>Eukaryota</taxon>
        <taxon>Metazoa</taxon>
        <taxon>Spiralia</taxon>
        <taxon>Gnathifera</taxon>
        <taxon>Rotifera</taxon>
        <taxon>Eurotatoria</taxon>
        <taxon>Bdelloidea</taxon>
        <taxon>Philodinida</taxon>
        <taxon>Philodinidae</taxon>
        <taxon>Rotaria</taxon>
    </lineage>
</organism>
<name>A0A816BXV8_9BILA</name>
<feature type="domain" description="ABC transporter" evidence="12">
    <location>
        <begin position="1056"/>
        <end position="1293"/>
    </location>
</feature>
<dbReference type="GO" id="GO:0005524">
    <property type="term" value="F:ATP binding"/>
    <property type="evidence" value="ECO:0007669"/>
    <property type="project" value="UniProtKB-KW"/>
</dbReference>
<evidence type="ECO:0000259" key="12">
    <source>
        <dbReference type="PROSITE" id="PS50893"/>
    </source>
</evidence>
<dbReference type="CDD" id="cd03244">
    <property type="entry name" value="ABCC_MRP_domain2"/>
    <property type="match status" value="1"/>
</dbReference>
<feature type="transmembrane region" description="Helical" evidence="11">
    <location>
        <begin position="963"/>
        <end position="986"/>
    </location>
</feature>
<dbReference type="InterPro" id="IPR003593">
    <property type="entry name" value="AAA+_ATPase"/>
</dbReference>
<dbReference type="PANTHER" id="PTHR24223:SF456">
    <property type="entry name" value="MULTIDRUG RESISTANCE-ASSOCIATED PROTEIN LETHAL(2)03659"/>
    <property type="match status" value="1"/>
</dbReference>
<evidence type="ECO:0000313" key="14">
    <source>
        <dbReference type="EMBL" id="CAF1613369.1"/>
    </source>
</evidence>
<dbReference type="SUPFAM" id="SSF90123">
    <property type="entry name" value="ABC transporter transmembrane region"/>
    <property type="match status" value="2"/>
</dbReference>
<evidence type="ECO:0000256" key="10">
    <source>
        <dbReference type="SAM" id="MobiDB-lite"/>
    </source>
</evidence>
<keyword evidence="6" id="KW-0547">Nucleotide-binding</keyword>
<dbReference type="InterPro" id="IPR017871">
    <property type="entry name" value="ABC_transporter-like_CS"/>
</dbReference>
<dbReference type="PROSITE" id="PS50929">
    <property type="entry name" value="ABC_TM1F"/>
    <property type="match status" value="2"/>
</dbReference>
<feature type="transmembrane region" description="Helical" evidence="11">
    <location>
        <begin position="89"/>
        <end position="113"/>
    </location>
</feature>
<keyword evidence="5" id="KW-0677">Repeat</keyword>
<feature type="transmembrane region" description="Helical" evidence="11">
    <location>
        <begin position="774"/>
        <end position="794"/>
    </location>
</feature>
<evidence type="ECO:0000256" key="4">
    <source>
        <dbReference type="ARBA" id="ARBA00022692"/>
    </source>
</evidence>
<dbReference type="Pfam" id="PF00005">
    <property type="entry name" value="ABC_tran"/>
    <property type="match status" value="2"/>
</dbReference>
<reference evidence="14" key="1">
    <citation type="submission" date="2021-02" db="EMBL/GenBank/DDBJ databases">
        <authorList>
            <person name="Nowell W R."/>
        </authorList>
    </citation>
    <scope>NUCLEOTIDE SEQUENCE</scope>
</reference>
<dbReference type="EMBL" id="CAJNOV010017865">
    <property type="protein sequence ID" value="CAF1613369.1"/>
    <property type="molecule type" value="Genomic_DNA"/>
</dbReference>
<accession>A0A816BXV8</accession>
<gene>
    <name evidence="14" type="ORF">CJN711_LOCUS36812</name>
</gene>
<evidence type="ECO:0000256" key="6">
    <source>
        <dbReference type="ARBA" id="ARBA00022741"/>
    </source>
</evidence>
<dbReference type="InterPro" id="IPR003439">
    <property type="entry name" value="ABC_transporter-like_ATP-bd"/>
</dbReference>
<feature type="domain" description="ABC transmembrane type-1" evidence="13">
    <location>
        <begin position="89"/>
        <end position="330"/>
    </location>
</feature>
<keyword evidence="3" id="KW-0813">Transport</keyword>
<evidence type="ECO:0000256" key="3">
    <source>
        <dbReference type="ARBA" id="ARBA00022448"/>
    </source>
</evidence>
<protein>
    <submittedName>
        <fullName evidence="14">Uncharacterized protein</fullName>
    </submittedName>
</protein>
<feature type="transmembrane region" description="Helical" evidence="11">
    <location>
        <begin position="201"/>
        <end position="225"/>
    </location>
</feature>
<feature type="compositionally biased region" description="Basic and acidic residues" evidence="10">
    <location>
        <begin position="1326"/>
        <end position="1336"/>
    </location>
</feature>
<dbReference type="PANTHER" id="PTHR24223">
    <property type="entry name" value="ATP-BINDING CASSETTE SUB-FAMILY C"/>
    <property type="match status" value="1"/>
</dbReference>
<comment type="similarity">
    <text evidence="2">Belongs to the ABC transporter superfamily. ABCC family. Conjugate transporter (TC 3.A.1.208) subfamily.</text>
</comment>
<dbReference type="InterPro" id="IPR044746">
    <property type="entry name" value="ABCC_6TM_D1"/>
</dbReference>
<feature type="region of interest" description="Disordered" evidence="10">
    <location>
        <begin position="1311"/>
        <end position="1336"/>
    </location>
</feature>
<dbReference type="GO" id="GO:0016020">
    <property type="term" value="C:membrane"/>
    <property type="evidence" value="ECO:0007669"/>
    <property type="project" value="UniProtKB-SubCell"/>
</dbReference>
<dbReference type="Pfam" id="PF00664">
    <property type="entry name" value="ABC_membrane"/>
    <property type="match status" value="2"/>
</dbReference>
<evidence type="ECO:0000256" key="2">
    <source>
        <dbReference type="ARBA" id="ARBA00009726"/>
    </source>
</evidence>
<dbReference type="SUPFAM" id="SSF52540">
    <property type="entry name" value="P-loop containing nucleoside triphosphate hydrolases"/>
    <property type="match status" value="2"/>
</dbReference>
<feature type="domain" description="ABC transporter" evidence="12">
    <location>
        <begin position="416"/>
        <end position="645"/>
    </location>
</feature>
<dbReference type="GO" id="GO:0140359">
    <property type="term" value="F:ABC-type transporter activity"/>
    <property type="evidence" value="ECO:0007669"/>
    <property type="project" value="InterPro"/>
</dbReference>
<evidence type="ECO:0000256" key="11">
    <source>
        <dbReference type="SAM" id="Phobius"/>
    </source>
</evidence>
<keyword evidence="8 11" id="KW-1133">Transmembrane helix</keyword>
<dbReference type="GO" id="GO:0016887">
    <property type="term" value="F:ATP hydrolysis activity"/>
    <property type="evidence" value="ECO:0007669"/>
    <property type="project" value="InterPro"/>
</dbReference>
<sequence length="1336" mass="152555">MPTRPPNPNPLLNANKCSRLFQGWVSPLVSKCRKQGTLDISDLYEPTPDCESATMTHKLETQWFAEMKRNPNNPSLIRATIRTMRWEPFLIGLILVPNEIFNILQPILLTFLMKFFEPCSAMPAWHAWFLVSAIIFTSFFSSILFNYEVYLIDTFALKMRLAYSGLVFRKVLRLSSHAFNIISSGEITNLLSNDATKIEMALFFINYLWLSPLQVLVMILLFWYYVKQVALIAIGYTFLLMLVQSIFSRFLLHFRNNILLVTDQRVKIMSEIIKSMRIVKMYCWEMAFDKKVRHVRRREITQYMYTLMFDSIQMLFSHTYVNVTFLMMYGAMWWFNIRFDTRFFAIASCLLGHLRLTVVEFFSAAVKDFVHYIAAQRRIKAFLLLDESERDNRLLSRSHSELANKETNEPSMPKTVQTQSPKVVCNLERALWEKNGSFFLKNIVFDAQPGDLICIIGPVGAGKSSLLQTLTGEIGIFDGKVRMHGSFCYVPQESWIFSSTIKTNILFGKPYDRTLFRDVVKATALDTDFAQLPDKENTLVGDQGVMLSGGQKARVNMARALYRNADIYLLDDPLSAVDVKVAKHLFKRSIKSYLADKICILVTHQIQFLQDATKIIVLNNGEMVQYGTFTDLLTSSSSFARLLDDIHQFEQQNSIELHQQLSIISSTDSDIDGEILALSKNVEIKQKGKVKWHVYAAYLKAGFGIIVGLFVIFILSSLREALSMFSSWWLARWSDEESYRYQDLNNCTSLATNNNHTEWSMTNKEWNNHRNQRFYVYCVIVLILVIFTLLRGILSEFMFLNAGRVLHNKMFRRLIRCPIAFFDINPVGRILNRFTKDVATMDDDLPIDVYDFLNCCFLVLSTVALVGVLNPWSFIPALIALFGLFFVRHRFAPFSRDLRRLESISRSPVYSYLTSTIHGLKVIRSYHAEEMCSTEFFSYLDENTRANHLIYAASRWAALRFDWISLLFIGLVSILSMILRITGYRYFSTADIAMTLSYSLGLMGLLQWTIRLSVELETRMTSVERVLEYCSLEQEPPAQVPPNRRPPSSWPSQGSIIFDNICMSHSSDNQSSLALRHVSMTIQTGEKVGIVGRTGAGKSSLIQTLFRMGTLVGGQIVIDNIDIASIGLDDLRRRISIIPQDPILFTGTMRSNLDPFNDYSDAEIWCALEQVQLKTLVADGMPNGLHSMVSEGGSNLSVGQKQLVCLARAILKMSKILVIDEATANVDNATDELIQRAIREKFKHCTVLTVAHRLRTVIDSDRILVLGNGAVLEFDTPSDLLSNSTSHFTSLVEQAGDAEAAYLRTLANKKSTKDKHDFEEEEETIQDTKETDRLLT</sequence>
<evidence type="ECO:0000259" key="13">
    <source>
        <dbReference type="PROSITE" id="PS50929"/>
    </source>
</evidence>
<dbReference type="CDD" id="cd03250">
    <property type="entry name" value="ABCC_MRP_domain1"/>
    <property type="match status" value="1"/>
</dbReference>
<feature type="region of interest" description="Disordered" evidence="10">
    <location>
        <begin position="397"/>
        <end position="416"/>
    </location>
</feature>
<dbReference type="CDD" id="cd18579">
    <property type="entry name" value="ABC_6TM_ABCC_D1"/>
    <property type="match status" value="1"/>
</dbReference>
<dbReference type="InterPro" id="IPR011527">
    <property type="entry name" value="ABC1_TM_dom"/>
</dbReference>
<dbReference type="FunFam" id="3.40.50.300:FF:000163">
    <property type="entry name" value="Multidrug resistance-associated protein member 4"/>
    <property type="match status" value="1"/>
</dbReference>
<dbReference type="FunFam" id="1.20.1560.10:FF:000014">
    <property type="entry name" value="Multidrug resistance-associated protein member 4"/>
    <property type="match status" value="1"/>
</dbReference>
<dbReference type="PROSITE" id="PS00211">
    <property type="entry name" value="ABC_TRANSPORTER_1"/>
    <property type="match status" value="2"/>
</dbReference>
<feature type="compositionally biased region" description="Basic and acidic residues" evidence="10">
    <location>
        <begin position="397"/>
        <end position="408"/>
    </location>
</feature>
<evidence type="ECO:0000256" key="7">
    <source>
        <dbReference type="ARBA" id="ARBA00022840"/>
    </source>
</evidence>
<evidence type="ECO:0000313" key="15">
    <source>
        <dbReference type="Proteomes" id="UP000663855"/>
    </source>
</evidence>
<dbReference type="InterPro" id="IPR027417">
    <property type="entry name" value="P-loop_NTPase"/>
</dbReference>
<dbReference type="Gene3D" id="1.20.1560.10">
    <property type="entry name" value="ABC transporter type 1, transmembrane domain"/>
    <property type="match status" value="2"/>
</dbReference>
<keyword evidence="7" id="KW-0067">ATP-binding</keyword>
<dbReference type="Proteomes" id="UP000663855">
    <property type="component" value="Unassembled WGS sequence"/>
</dbReference>
<proteinExistence type="inferred from homology"/>
<keyword evidence="9 11" id="KW-0472">Membrane</keyword>
<feature type="domain" description="ABC transmembrane type-1" evidence="13">
    <location>
        <begin position="710"/>
        <end position="1018"/>
    </location>
</feature>
<feature type="transmembrane region" description="Helical" evidence="11">
    <location>
        <begin position="695"/>
        <end position="718"/>
    </location>
</feature>
<feature type="transmembrane region" description="Helical" evidence="11">
    <location>
        <begin position="125"/>
        <end position="150"/>
    </location>
</feature>
<evidence type="ECO:0000256" key="9">
    <source>
        <dbReference type="ARBA" id="ARBA00023136"/>
    </source>
</evidence>
<feature type="transmembrane region" description="Helical" evidence="11">
    <location>
        <begin position="231"/>
        <end position="252"/>
    </location>
</feature>
<dbReference type="SMART" id="SM00382">
    <property type="entry name" value="AAA"/>
    <property type="match status" value="2"/>
</dbReference>
<comment type="subcellular location">
    <subcellularLocation>
        <location evidence="1">Membrane</location>
        <topology evidence="1">Multi-pass membrane protein</topology>
    </subcellularLocation>
</comment>
<keyword evidence="4 11" id="KW-0812">Transmembrane</keyword>
<comment type="caution">
    <text evidence="14">The sequence shown here is derived from an EMBL/GenBank/DDBJ whole genome shotgun (WGS) entry which is preliminary data.</text>
</comment>
<feature type="transmembrane region" description="Helical" evidence="11">
    <location>
        <begin position="874"/>
        <end position="891"/>
    </location>
</feature>
<dbReference type="Gene3D" id="3.40.50.300">
    <property type="entry name" value="P-loop containing nucleotide triphosphate hydrolases"/>
    <property type="match status" value="2"/>
</dbReference>
<evidence type="ECO:0000256" key="5">
    <source>
        <dbReference type="ARBA" id="ARBA00022737"/>
    </source>
</evidence>
<dbReference type="FunFam" id="3.40.50.300:FF:000973">
    <property type="entry name" value="Multidrug resistance-associated protein 4"/>
    <property type="match status" value="1"/>
</dbReference>
<dbReference type="InterPro" id="IPR036640">
    <property type="entry name" value="ABC1_TM_sf"/>
</dbReference>
<dbReference type="InterPro" id="IPR050173">
    <property type="entry name" value="ABC_transporter_C-like"/>
</dbReference>
<evidence type="ECO:0000256" key="8">
    <source>
        <dbReference type="ARBA" id="ARBA00022989"/>
    </source>
</evidence>
<dbReference type="PROSITE" id="PS50893">
    <property type="entry name" value="ABC_TRANSPORTER_2"/>
    <property type="match status" value="2"/>
</dbReference>